<name>A0AAE3VCF6_9BACT</name>
<gene>
    <name evidence="3" type="ORF">J3R75_000050</name>
</gene>
<protein>
    <submittedName>
        <fullName evidence="3">Uncharacterized protein</fullName>
    </submittedName>
</protein>
<evidence type="ECO:0000256" key="2">
    <source>
        <dbReference type="SAM" id="MobiDB-lite"/>
    </source>
</evidence>
<keyword evidence="1" id="KW-0175">Coiled coil</keyword>
<accession>A0AAE3VCF6</accession>
<keyword evidence="4" id="KW-1185">Reference proteome</keyword>
<dbReference type="RefSeq" id="WP_307259102.1">
    <property type="nucleotide sequence ID" value="NZ_JAUSVL010000001.1"/>
</dbReference>
<feature type="coiled-coil region" evidence="1">
    <location>
        <begin position="273"/>
        <end position="321"/>
    </location>
</feature>
<dbReference type="AlphaFoldDB" id="A0AAE3VCF6"/>
<dbReference type="EMBL" id="JAUSVL010000001">
    <property type="protein sequence ID" value="MDQ0287943.1"/>
    <property type="molecule type" value="Genomic_DNA"/>
</dbReference>
<sequence>MAKLGKILAPIVAVLAVAAAVLSFLVSNRRADFVGRAAILSSGVAAVAQKLDVQSGSGVSSQVTFTPAAPGTKESGSLAWASYKTDKGGFQKTVDSAVNLAASLNAQRNLLAQTMVEMAIELRLPESELATEKLTDLNSYEKGAAQAKAHAAAIRERDDLMLATLEASSATVGFGFANNKDVFLARAKRIDENGEESLGSFDCQGVLEGYASAVTLVKKRQDDFASTLREGVAAVNSYDWSADVSALDSTRYGSALNDMKNDFSGINSKLVLLKTTQEELKSVQAEKEKLEEGNAELIASAEKAEKEIAALRKKMTDLGISDDGAGVVEAKAVSSYDDLDKTLQGRVLLSNEEWNYVIVDLGNTSLMKGVRLAISSQGKFLGTAEVTEVQDKVSLAELIRGSIETIPVGAQVIISSQQKGDEAAAGRVRPQGDNSSTDGE</sequence>
<feature type="region of interest" description="Disordered" evidence="2">
    <location>
        <begin position="417"/>
        <end position="440"/>
    </location>
</feature>
<proteinExistence type="predicted"/>
<organism evidence="3 4">
    <name type="scientific">Oligosphaera ethanolica</name>
    <dbReference type="NCBI Taxonomy" id="760260"/>
    <lineage>
        <taxon>Bacteria</taxon>
        <taxon>Pseudomonadati</taxon>
        <taxon>Lentisphaerota</taxon>
        <taxon>Oligosphaeria</taxon>
        <taxon>Oligosphaerales</taxon>
        <taxon>Oligosphaeraceae</taxon>
        <taxon>Oligosphaera</taxon>
    </lineage>
</organism>
<evidence type="ECO:0000313" key="3">
    <source>
        <dbReference type="EMBL" id="MDQ0287943.1"/>
    </source>
</evidence>
<dbReference type="Proteomes" id="UP001238163">
    <property type="component" value="Unassembled WGS sequence"/>
</dbReference>
<reference evidence="3" key="1">
    <citation type="submission" date="2023-07" db="EMBL/GenBank/DDBJ databases">
        <title>Genomic Encyclopedia of Type Strains, Phase IV (KMG-IV): sequencing the most valuable type-strain genomes for metagenomic binning, comparative biology and taxonomic classification.</title>
        <authorList>
            <person name="Goeker M."/>
        </authorList>
    </citation>
    <scope>NUCLEOTIDE SEQUENCE</scope>
    <source>
        <strain evidence="3">DSM 24202</strain>
    </source>
</reference>
<comment type="caution">
    <text evidence="3">The sequence shown here is derived from an EMBL/GenBank/DDBJ whole genome shotgun (WGS) entry which is preliminary data.</text>
</comment>
<evidence type="ECO:0000313" key="4">
    <source>
        <dbReference type="Proteomes" id="UP001238163"/>
    </source>
</evidence>
<evidence type="ECO:0000256" key="1">
    <source>
        <dbReference type="SAM" id="Coils"/>
    </source>
</evidence>